<sequence length="250" mass="29013">YYVQVGNKWAILFTEKCCINNCINVYNPTGNCIEGNGFINLIDGIRIIYFYCAVRLNLAVQNQLSTVYAENHFEKPQNCANYSLFYFEIKTKIGENNFGKWMVIGLKNHHGSYIRWELQNKFICYDIDGGTRNFKLPTFSWNDEDVFGCGLVYQPSKAPKKYPYVFFTQNGKQIGKAVLLTNDHKKRDCYRPHITLRCCDVETNFGDDLNANPFIYDITKHFVLKLFYVNSDIYNPARDDSNLDNLTGII</sequence>
<dbReference type="Gene3D" id="2.60.120.920">
    <property type="match status" value="1"/>
</dbReference>
<reference evidence="2" key="1">
    <citation type="submission" date="2016-11" db="UniProtKB">
        <authorList>
            <consortium name="WormBaseParasite"/>
        </authorList>
    </citation>
    <scope>IDENTIFICATION</scope>
</reference>
<evidence type="ECO:0000313" key="2">
    <source>
        <dbReference type="WBParaSite" id="MhA1_Contig936.frz3.gene4"/>
    </source>
</evidence>
<name>A0A1I8C0U0_MELHA</name>
<proteinExistence type="predicted"/>
<organism evidence="1 2">
    <name type="scientific">Meloidogyne hapla</name>
    <name type="common">Root-knot nematode worm</name>
    <dbReference type="NCBI Taxonomy" id="6305"/>
    <lineage>
        <taxon>Eukaryota</taxon>
        <taxon>Metazoa</taxon>
        <taxon>Ecdysozoa</taxon>
        <taxon>Nematoda</taxon>
        <taxon>Chromadorea</taxon>
        <taxon>Rhabditida</taxon>
        <taxon>Tylenchina</taxon>
        <taxon>Tylenchomorpha</taxon>
        <taxon>Tylenchoidea</taxon>
        <taxon>Meloidogynidae</taxon>
        <taxon>Meloidogyninae</taxon>
        <taxon>Meloidogyne</taxon>
    </lineage>
</organism>
<protein>
    <submittedName>
        <fullName evidence="2">SPRY domain-containing protein</fullName>
    </submittedName>
</protein>
<accession>A0A1I8C0U0</accession>
<evidence type="ECO:0000313" key="1">
    <source>
        <dbReference type="Proteomes" id="UP000095281"/>
    </source>
</evidence>
<keyword evidence="1" id="KW-1185">Reference proteome</keyword>
<dbReference type="AlphaFoldDB" id="A0A1I8C0U0"/>
<dbReference type="WBParaSite" id="MhA1_Contig936.frz3.gene4">
    <property type="protein sequence ID" value="MhA1_Contig936.frz3.gene4"/>
    <property type="gene ID" value="MhA1_Contig936.frz3.gene4"/>
</dbReference>
<dbReference type="InterPro" id="IPR043136">
    <property type="entry name" value="B30.2/SPRY_sf"/>
</dbReference>
<dbReference type="Proteomes" id="UP000095281">
    <property type="component" value="Unplaced"/>
</dbReference>